<reference evidence="2" key="1">
    <citation type="journal article" date="2019" name="bioRxiv">
        <title>The Genome of the Zebra Mussel, Dreissena polymorpha: A Resource for Invasive Species Research.</title>
        <authorList>
            <person name="McCartney M.A."/>
            <person name="Auch B."/>
            <person name="Kono T."/>
            <person name="Mallez S."/>
            <person name="Zhang Y."/>
            <person name="Obille A."/>
            <person name="Becker A."/>
            <person name="Abrahante J.E."/>
            <person name="Garbe J."/>
            <person name="Badalamenti J.P."/>
            <person name="Herman A."/>
            <person name="Mangelson H."/>
            <person name="Liachko I."/>
            <person name="Sullivan S."/>
            <person name="Sone E.D."/>
            <person name="Koren S."/>
            <person name="Silverstein K.A.T."/>
            <person name="Beckman K.B."/>
            <person name="Gohl D.M."/>
        </authorList>
    </citation>
    <scope>NUCLEOTIDE SEQUENCE</scope>
    <source>
        <strain evidence="2">Duluth1</strain>
        <tissue evidence="2">Whole animal</tissue>
    </source>
</reference>
<keyword evidence="3" id="KW-1185">Reference proteome</keyword>
<name>A0A9D3XXL3_DREPO</name>
<sequence length="72" mass="7913">MHSPTVVINLLIHCIQWFTANSFTAPSGSQPTHSLSPVVQSLLMHCFPVVYSLLIYCVQWLTVHAFTAPSGS</sequence>
<dbReference type="EMBL" id="JAIWYP010000094">
    <property type="protein sequence ID" value="KAH3689789.1"/>
    <property type="molecule type" value="Genomic_DNA"/>
</dbReference>
<evidence type="ECO:0000313" key="2">
    <source>
        <dbReference type="EMBL" id="KAH3689789.1"/>
    </source>
</evidence>
<evidence type="ECO:0000313" key="3">
    <source>
        <dbReference type="Proteomes" id="UP000828390"/>
    </source>
</evidence>
<accession>A0A9D3XXL3</accession>
<protein>
    <submittedName>
        <fullName evidence="2">Uncharacterized protein</fullName>
    </submittedName>
</protein>
<dbReference type="Proteomes" id="UP000828390">
    <property type="component" value="Unassembled WGS sequence"/>
</dbReference>
<keyword evidence="1" id="KW-0472">Membrane</keyword>
<dbReference type="AlphaFoldDB" id="A0A9D3XXL3"/>
<reference evidence="2" key="2">
    <citation type="submission" date="2020-11" db="EMBL/GenBank/DDBJ databases">
        <authorList>
            <person name="McCartney M.A."/>
            <person name="Auch B."/>
            <person name="Kono T."/>
            <person name="Mallez S."/>
            <person name="Becker A."/>
            <person name="Gohl D.M."/>
            <person name="Silverstein K.A.T."/>
            <person name="Koren S."/>
            <person name="Bechman K.B."/>
            <person name="Herman A."/>
            <person name="Abrahante J.E."/>
            <person name="Garbe J."/>
        </authorList>
    </citation>
    <scope>NUCLEOTIDE SEQUENCE</scope>
    <source>
        <strain evidence="2">Duluth1</strain>
        <tissue evidence="2">Whole animal</tissue>
    </source>
</reference>
<gene>
    <name evidence="2" type="ORF">DPMN_194684</name>
</gene>
<keyword evidence="1" id="KW-0812">Transmembrane</keyword>
<feature type="transmembrane region" description="Helical" evidence="1">
    <location>
        <begin position="42"/>
        <end position="63"/>
    </location>
</feature>
<keyword evidence="1" id="KW-1133">Transmembrane helix</keyword>
<evidence type="ECO:0000256" key="1">
    <source>
        <dbReference type="SAM" id="Phobius"/>
    </source>
</evidence>
<proteinExistence type="predicted"/>
<comment type="caution">
    <text evidence="2">The sequence shown here is derived from an EMBL/GenBank/DDBJ whole genome shotgun (WGS) entry which is preliminary data.</text>
</comment>
<organism evidence="2 3">
    <name type="scientific">Dreissena polymorpha</name>
    <name type="common">Zebra mussel</name>
    <name type="synonym">Mytilus polymorpha</name>
    <dbReference type="NCBI Taxonomy" id="45954"/>
    <lineage>
        <taxon>Eukaryota</taxon>
        <taxon>Metazoa</taxon>
        <taxon>Spiralia</taxon>
        <taxon>Lophotrochozoa</taxon>
        <taxon>Mollusca</taxon>
        <taxon>Bivalvia</taxon>
        <taxon>Autobranchia</taxon>
        <taxon>Heteroconchia</taxon>
        <taxon>Euheterodonta</taxon>
        <taxon>Imparidentia</taxon>
        <taxon>Neoheterodontei</taxon>
        <taxon>Myida</taxon>
        <taxon>Dreissenoidea</taxon>
        <taxon>Dreissenidae</taxon>
        <taxon>Dreissena</taxon>
    </lineage>
</organism>